<proteinExistence type="predicted"/>
<dbReference type="Proteomes" id="UP000257323">
    <property type="component" value="Unassembled WGS sequence"/>
</dbReference>
<dbReference type="EMBL" id="QUAH01000005">
    <property type="protein sequence ID" value="RFT15985.1"/>
    <property type="molecule type" value="Genomic_DNA"/>
</dbReference>
<name>A0A3E2BMK4_9BACT</name>
<accession>A0A3E2BMK4</accession>
<evidence type="ECO:0000313" key="1">
    <source>
        <dbReference type="EMBL" id="RFT15985.1"/>
    </source>
</evidence>
<gene>
    <name evidence="1" type="ORF">OP8BY_1991</name>
</gene>
<sequence length="39" mass="4432">MVEAVPGKQLKTGPECLAVNPDIFIRPDILYPKDRWSYA</sequence>
<reference evidence="1 2" key="1">
    <citation type="submission" date="2018-08" db="EMBL/GenBank/DDBJ databases">
        <title>Genome analysis of the thermophilic bacterium of the candidate phylum Aminicenantes from deep subsurface aquifer revealed its physiology and ecological role.</title>
        <authorList>
            <person name="Kadnikov V.V."/>
            <person name="Mardanov A.V."/>
            <person name="Beletsky A.V."/>
            <person name="Karnachuk O.V."/>
            <person name="Ravin N.V."/>
        </authorList>
    </citation>
    <scope>NUCLEOTIDE SEQUENCE [LARGE SCALE GENOMIC DNA]</scope>
    <source>
        <strain evidence="1">BY38</strain>
    </source>
</reference>
<dbReference type="AlphaFoldDB" id="A0A3E2BMK4"/>
<comment type="caution">
    <text evidence="1">The sequence shown here is derived from an EMBL/GenBank/DDBJ whole genome shotgun (WGS) entry which is preliminary data.</text>
</comment>
<evidence type="ECO:0000313" key="2">
    <source>
        <dbReference type="Proteomes" id="UP000257323"/>
    </source>
</evidence>
<organism evidence="1 2">
    <name type="scientific">Candidatus Saccharicenans subterraneus</name>
    <dbReference type="NCBI Taxonomy" id="2508984"/>
    <lineage>
        <taxon>Bacteria</taxon>
        <taxon>Candidatus Aminicenantota</taxon>
        <taxon>Candidatus Aminicenantia</taxon>
        <taxon>Candidatus Aminicenantales</taxon>
        <taxon>Candidatus Saccharicenantaceae</taxon>
        <taxon>Candidatus Saccharicenans</taxon>
    </lineage>
</organism>
<protein>
    <submittedName>
        <fullName evidence="1">Uncharacterized protein</fullName>
    </submittedName>
</protein>